<evidence type="ECO:0000313" key="8">
    <source>
        <dbReference type="EMBL" id="NKC67895.1"/>
    </source>
</evidence>
<feature type="transmembrane region" description="Helical" evidence="6">
    <location>
        <begin position="45"/>
        <end position="63"/>
    </location>
</feature>
<dbReference type="PANTHER" id="PTHR42861">
    <property type="entry name" value="CALCIUM-TRANSPORTING ATPASE"/>
    <property type="match status" value="1"/>
</dbReference>
<dbReference type="SFLD" id="SFLDG00002">
    <property type="entry name" value="C1.7:_P-type_atpase_like"/>
    <property type="match status" value="1"/>
</dbReference>
<keyword evidence="3" id="KW-1278">Translocase</keyword>
<dbReference type="AlphaFoldDB" id="A0A7X6D8V1"/>
<dbReference type="InterPro" id="IPR023299">
    <property type="entry name" value="ATPase_P-typ_cyto_dom_N"/>
</dbReference>
<dbReference type="Proteomes" id="UP000521358">
    <property type="component" value="Unassembled WGS sequence"/>
</dbReference>
<dbReference type="GO" id="GO:0016887">
    <property type="term" value="F:ATP hydrolysis activity"/>
    <property type="evidence" value="ECO:0007669"/>
    <property type="project" value="InterPro"/>
</dbReference>
<feature type="transmembrane region" description="Helical" evidence="6">
    <location>
        <begin position="749"/>
        <end position="769"/>
    </location>
</feature>
<dbReference type="Gene3D" id="3.40.50.1000">
    <property type="entry name" value="HAD superfamily/HAD-like"/>
    <property type="match status" value="1"/>
</dbReference>
<dbReference type="InterPro" id="IPR059000">
    <property type="entry name" value="ATPase_P-type_domA"/>
</dbReference>
<dbReference type="SUPFAM" id="SSF56784">
    <property type="entry name" value="HAD-like"/>
    <property type="match status" value="1"/>
</dbReference>
<name>A0A7X6D8V1_9ENTE</name>
<dbReference type="Gene3D" id="3.40.1110.10">
    <property type="entry name" value="Calcium-transporting ATPase, cytoplasmic domain N"/>
    <property type="match status" value="1"/>
</dbReference>
<dbReference type="CDD" id="cd02609">
    <property type="entry name" value="P-type_ATPase"/>
    <property type="match status" value="1"/>
</dbReference>
<feature type="transmembrane region" description="Helical" evidence="6">
    <location>
        <begin position="218"/>
        <end position="238"/>
    </location>
</feature>
<keyword evidence="5 6" id="KW-0472">Membrane</keyword>
<dbReference type="EMBL" id="JAAVMB010000007">
    <property type="protein sequence ID" value="NKC67895.1"/>
    <property type="molecule type" value="Genomic_DNA"/>
</dbReference>
<feature type="transmembrane region" description="Helical" evidence="6">
    <location>
        <begin position="592"/>
        <end position="614"/>
    </location>
</feature>
<evidence type="ECO:0000256" key="5">
    <source>
        <dbReference type="ARBA" id="ARBA00023136"/>
    </source>
</evidence>
<sequence>MTLRMNENLQGLTNQEVQDRISKNQQNNYNEDVSKSTKDIIKDNVFTLFNFLNLAIGICLAAVGAFSNLFFMVIIIMNVTIGIIQEIRAKNLIAKLSIINEDTAIVLRDGQEVEMSSEMIVLDDVVKLAAGDQVPSDMVVISGFVEANEALLTGESDLIKKEADAELLSGSFISSGQCYARVIHVGKDNYATKIANKAKVHKPFNSELVSSIRKVAKFTSFVIVPLGVILFVEAYFLGNGELKSSVVASAAALLGMLPKGMVLLIMIALATAVAKLAKKEVLVQDMYSVETLAHVDVICLDKTGTITEGKMKVLDVDVINEDYSSKFEDIMSSYMFASSDSNITMKAIRDHFGNQEVYTAESIISFSSERKWGAMVFENLGTVALGAPERLFNESDLPKEIDEAQSEGYRVLMLGITSQTTVDEESLPKLSPLAIIKIDDPIRENANETLAYLKDEGVDIKVISGDNPVTVSNVARRAGLDGYERYIDLSELETEEEVKGIVNDYKVFGRVSPQQKQMLVQELKAQGHVVAMTGDGVNDVLALREADCSIAMAEGDNATRQISNLVLLNSDFTTLPDILFEGRRVVNNVTKVSSIFFIKTIYSLILSILCALTAITFPFIPIQITLLDLAIEGYPAFFLSFENDKRKVTTKFLPTALRRALPNAILVILNIVFIYIYATMNNWSQIDMTTLMYYMLIAVSSMAVIKACLPFNLLRAFLAVTTTIGTYVAAMLFKGLLEISMLTKETLPVFAILVVISIILKIVLDKVIVKEKTYA</sequence>
<dbReference type="PRINTS" id="PR00119">
    <property type="entry name" value="CATATPASE"/>
</dbReference>
<keyword evidence="2 6" id="KW-0812">Transmembrane</keyword>
<dbReference type="Pfam" id="PF00122">
    <property type="entry name" value="E1-E2_ATPase"/>
    <property type="match status" value="1"/>
</dbReference>
<protein>
    <submittedName>
        <fullName evidence="8">Cation-translocating P-type ATPase</fullName>
    </submittedName>
</protein>
<dbReference type="InterPro" id="IPR023298">
    <property type="entry name" value="ATPase_P-typ_TM_dom_sf"/>
</dbReference>
<feature type="transmembrane region" description="Helical" evidence="6">
    <location>
        <begin position="660"/>
        <end position="679"/>
    </location>
</feature>
<dbReference type="Pfam" id="PF00702">
    <property type="entry name" value="Hydrolase"/>
    <property type="match status" value="1"/>
</dbReference>
<organism evidence="8 9">
    <name type="scientific">Vagococcus fluvialis</name>
    <dbReference type="NCBI Taxonomy" id="2738"/>
    <lineage>
        <taxon>Bacteria</taxon>
        <taxon>Bacillati</taxon>
        <taxon>Bacillota</taxon>
        <taxon>Bacilli</taxon>
        <taxon>Lactobacillales</taxon>
        <taxon>Enterococcaceae</taxon>
        <taxon>Vagococcus</taxon>
    </lineage>
</organism>
<dbReference type="SUPFAM" id="SSF81665">
    <property type="entry name" value="Calcium ATPase, transmembrane domain M"/>
    <property type="match status" value="1"/>
</dbReference>
<feature type="transmembrane region" description="Helical" evidence="6">
    <location>
        <begin position="716"/>
        <end position="737"/>
    </location>
</feature>
<evidence type="ECO:0000256" key="2">
    <source>
        <dbReference type="ARBA" id="ARBA00022692"/>
    </source>
</evidence>
<evidence type="ECO:0000256" key="6">
    <source>
        <dbReference type="SAM" id="Phobius"/>
    </source>
</evidence>
<proteinExistence type="predicted"/>
<dbReference type="InterPro" id="IPR008250">
    <property type="entry name" value="ATPase_P-typ_transduc_dom_A_sf"/>
</dbReference>
<feature type="transmembrane region" description="Helical" evidence="6">
    <location>
        <begin position="620"/>
        <end position="639"/>
    </location>
</feature>
<dbReference type="PROSITE" id="PS00154">
    <property type="entry name" value="ATPASE_E1_E2"/>
    <property type="match status" value="1"/>
</dbReference>
<keyword evidence="4 6" id="KW-1133">Transmembrane helix</keyword>
<evidence type="ECO:0000256" key="4">
    <source>
        <dbReference type="ARBA" id="ARBA00022989"/>
    </source>
</evidence>
<dbReference type="InterPro" id="IPR018303">
    <property type="entry name" value="ATPase_P-typ_P_site"/>
</dbReference>
<comment type="caution">
    <text evidence="8">The sequence shown here is derived from an EMBL/GenBank/DDBJ whole genome shotgun (WGS) entry which is preliminary data.</text>
</comment>
<feature type="transmembrane region" description="Helical" evidence="6">
    <location>
        <begin position="691"/>
        <end position="709"/>
    </location>
</feature>
<dbReference type="GO" id="GO:0005524">
    <property type="term" value="F:ATP binding"/>
    <property type="evidence" value="ECO:0007669"/>
    <property type="project" value="InterPro"/>
</dbReference>
<dbReference type="InterPro" id="IPR044492">
    <property type="entry name" value="P_typ_ATPase_HD_dom"/>
</dbReference>
<evidence type="ECO:0000313" key="9">
    <source>
        <dbReference type="Proteomes" id="UP000521358"/>
    </source>
</evidence>
<dbReference type="SFLD" id="SFLDS00003">
    <property type="entry name" value="Haloacid_Dehalogenase"/>
    <property type="match status" value="1"/>
</dbReference>
<dbReference type="Gene3D" id="2.70.150.10">
    <property type="entry name" value="Calcium-transporting ATPase, cytoplasmic transduction domain A"/>
    <property type="match status" value="1"/>
</dbReference>
<feature type="transmembrane region" description="Helical" evidence="6">
    <location>
        <begin position="250"/>
        <end position="274"/>
    </location>
</feature>
<dbReference type="NCBIfam" id="TIGR01494">
    <property type="entry name" value="ATPase_P-type"/>
    <property type="match status" value="2"/>
</dbReference>
<accession>A0A7X6D8V1</accession>
<feature type="domain" description="P-type ATPase A" evidence="7">
    <location>
        <begin position="101"/>
        <end position="197"/>
    </location>
</feature>
<dbReference type="PRINTS" id="PR00120">
    <property type="entry name" value="HATPASE"/>
</dbReference>
<reference evidence="8 9" key="1">
    <citation type="submission" date="2020-03" db="EMBL/GenBank/DDBJ databases">
        <title>Bacterial samples isolated from urine from healthy bovine heifers (Gyr breed).</title>
        <authorList>
            <person name="Giannattasio-Ferraz S."/>
            <person name="Maskeri L."/>
            <person name="Penido A."/>
            <person name="Barbosa-Stancioli E.F."/>
            <person name="Putonti C."/>
        </authorList>
    </citation>
    <scope>NUCLEOTIDE SEQUENCE [LARGE SCALE GENOMIC DNA]</scope>
    <source>
        <strain evidence="8 9">UFMG-H7</strain>
    </source>
</reference>
<evidence type="ECO:0000256" key="3">
    <source>
        <dbReference type="ARBA" id="ARBA00022967"/>
    </source>
</evidence>
<dbReference type="InterPro" id="IPR023214">
    <property type="entry name" value="HAD_sf"/>
</dbReference>
<dbReference type="InterPro" id="IPR001757">
    <property type="entry name" value="P_typ_ATPase"/>
</dbReference>
<evidence type="ECO:0000256" key="1">
    <source>
        <dbReference type="ARBA" id="ARBA00004141"/>
    </source>
</evidence>
<evidence type="ECO:0000259" key="7">
    <source>
        <dbReference type="Pfam" id="PF00122"/>
    </source>
</evidence>
<dbReference type="SUPFAM" id="SSF81653">
    <property type="entry name" value="Calcium ATPase, transduction domain A"/>
    <property type="match status" value="1"/>
</dbReference>
<comment type="subcellular location">
    <subcellularLocation>
        <location evidence="1">Membrane</location>
        <topology evidence="1">Multi-pass membrane protein</topology>
    </subcellularLocation>
</comment>
<feature type="transmembrane region" description="Helical" evidence="6">
    <location>
        <begin position="69"/>
        <end position="87"/>
    </location>
</feature>
<dbReference type="GO" id="GO:0016020">
    <property type="term" value="C:membrane"/>
    <property type="evidence" value="ECO:0007669"/>
    <property type="project" value="UniProtKB-SubCell"/>
</dbReference>
<dbReference type="SFLD" id="SFLDF00027">
    <property type="entry name" value="p-type_atpase"/>
    <property type="match status" value="1"/>
</dbReference>
<dbReference type="InterPro" id="IPR036412">
    <property type="entry name" value="HAD-like_sf"/>
</dbReference>
<dbReference type="Gene3D" id="1.20.1110.10">
    <property type="entry name" value="Calcium-transporting ATPase, transmembrane domain"/>
    <property type="match status" value="1"/>
</dbReference>
<gene>
    <name evidence="8" type="ORF">HED35_07335</name>
</gene>